<proteinExistence type="predicted"/>
<comment type="caution">
    <text evidence="1">The sequence shown here is derived from an EMBL/GenBank/DDBJ whole genome shotgun (WGS) entry which is preliminary data.</text>
</comment>
<accession>A0A2N5X4W6</accession>
<dbReference type="Proteomes" id="UP000235005">
    <property type="component" value="Unassembled WGS sequence"/>
</dbReference>
<evidence type="ECO:0000313" key="1">
    <source>
        <dbReference type="EMBL" id="PLW69524.1"/>
    </source>
</evidence>
<gene>
    <name evidence="1" type="ORF">C0039_07565</name>
</gene>
<reference evidence="1 2" key="1">
    <citation type="submission" date="2018-01" db="EMBL/GenBank/DDBJ databases">
        <title>The draft genome sequence of Halioglobus lutimaris HF004.</title>
        <authorList>
            <person name="Du Z.-J."/>
            <person name="Shi M.-J."/>
        </authorList>
    </citation>
    <scope>NUCLEOTIDE SEQUENCE [LARGE SCALE GENOMIC DNA]</scope>
    <source>
        <strain evidence="1 2">HF004</strain>
    </source>
</reference>
<keyword evidence="2" id="KW-1185">Reference proteome</keyword>
<dbReference type="InterPro" id="IPR011856">
    <property type="entry name" value="tRNA_endonuc-like_dom_sf"/>
</dbReference>
<protein>
    <submittedName>
        <fullName evidence="1">Uncharacterized protein</fullName>
    </submittedName>
</protein>
<name>A0A2N5X4W6_9GAMM</name>
<dbReference type="AlphaFoldDB" id="A0A2N5X4W6"/>
<sequence>MPVKNLPPKDTTASHYKSISYETLAASWLLNDGWETYLPLVDHGMKTDLIIADGNNFYRIQIKSVDTNDECFVVDNKWSKSAIDYVVFFSRQGDWGYITPPFPEDQRKLNSPGHIRFHQHPKNFTKAFAMA</sequence>
<dbReference type="EMBL" id="PKUS01000007">
    <property type="protein sequence ID" value="PLW69524.1"/>
    <property type="molecule type" value="Genomic_DNA"/>
</dbReference>
<dbReference type="GO" id="GO:0003676">
    <property type="term" value="F:nucleic acid binding"/>
    <property type="evidence" value="ECO:0007669"/>
    <property type="project" value="InterPro"/>
</dbReference>
<organism evidence="1 2">
    <name type="scientific">Pseudohalioglobus lutimaris</name>
    <dbReference type="NCBI Taxonomy" id="1737061"/>
    <lineage>
        <taxon>Bacteria</taxon>
        <taxon>Pseudomonadati</taxon>
        <taxon>Pseudomonadota</taxon>
        <taxon>Gammaproteobacteria</taxon>
        <taxon>Cellvibrionales</taxon>
        <taxon>Halieaceae</taxon>
        <taxon>Pseudohalioglobus</taxon>
    </lineage>
</organism>
<evidence type="ECO:0000313" key="2">
    <source>
        <dbReference type="Proteomes" id="UP000235005"/>
    </source>
</evidence>
<dbReference type="Gene3D" id="3.40.1350.10">
    <property type="match status" value="1"/>
</dbReference>
<dbReference type="OrthoDB" id="282784at2"/>